<protein>
    <submittedName>
        <fullName evidence="2">Uncharacterized protein</fullName>
    </submittedName>
</protein>
<feature type="region of interest" description="Disordered" evidence="1">
    <location>
        <begin position="1"/>
        <end position="77"/>
    </location>
</feature>
<sequence>MSPDFGLTWGDPDESEETADALATVDTTREQRQQAQAEEVARQVEAAVEAATPSLSKIPDPVAPAGDGPLTVEERERRDRCEEGIDLLNKAYYIAGKSLDTMAVGRLFRDLPHKEDPARCYETIEEWAWVEKGLRQSRASKLRAGWELGEILAARGYDAPLGQVLELVPVKNAHGIPVAVGVYELVVKSAGAAGVTAARLREVVRMLPGDLALKDEDPMEIAKTLQGQLVAEEPGRAPAPAAPAVPREVRQSVDRRAVMLADRLDRGRIPRGELMLHLLRAFADDQDSTVFDAVLARMKEAGPE</sequence>
<organism evidence="2 3">
    <name type="scientific">Streptomyces albiaxialis</name>
    <dbReference type="NCBI Taxonomy" id="329523"/>
    <lineage>
        <taxon>Bacteria</taxon>
        <taxon>Bacillati</taxon>
        <taxon>Actinomycetota</taxon>
        <taxon>Actinomycetes</taxon>
        <taxon>Kitasatosporales</taxon>
        <taxon>Streptomycetaceae</taxon>
        <taxon>Streptomyces</taxon>
    </lineage>
</organism>
<proteinExistence type="predicted"/>
<feature type="compositionally biased region" description="Low complexity" evidence="1">
    <location>
        <begin position="33"/>
        <end position="51"/>
    </location>
</feature>
<evidence type="ECO:0000313" key="3">
    <source>
        <dbReference type="Proteomes" id="UP001500016"/>
    </source>
</evidence>
<accession>A0ABP5ILD0</accession>
<dbReference type="EMBL" id="BAAAPE010000023">
    <property type="protein sequence ID" value="GAA2100537.1"/>
    <property type="molecule type" value="Genomic_DNA"/>
</dbReference>
<dbReference type="Proteomes" id="UP001500016">
    <property type="component" value="Unassembled WGS sequence"/>
</dbReference>
<gene>
    <name evidence="2" type="ORF">GCM10009801_73140</name>
</gene>
<comment type="caution">
    <text evidence="2">The sequence shown here is derived from an EMBL/GenBank/DDBJ whole genome shotgun (WGS) entry which is preliminary data.</text>
</comment>
<dbReference type="RefSeq" id="WP_344534561.1">
    <property type="nucleotide sequence ID" value="NZ_BAAAPE010000023.1"/>
</dbReference>
<evidence type="ECO:0000313" key="2">
    <source>
        <dbReference type="EMBL" id="GAA2100537.1"/>
    </source>
</evidence>
<evidence type="ECO:0000256" key="1">
    <source>
        <dbReference type="SAM" id="MobiDB-lite"/>
    </source>
</evidence>
<keyword evidence="3" id="KW-1185">Reference proteome</keyword>
<name>A0ABP5ILD0_9ACTN</name>
<reference evidence="3" key="1">
    <citation type="journal article" date="2019" name="Int. J. Syst. Evol. Microbiol.">
        <title>The Global Catalogue of Microorganisms (GCM) 10K type strain sequencing project: providing services to taxonomists for standard genome sequencing and annotation.</title>
        <authorList>
            <consortium name="The Broad Institute Genomics Platform"/>
            <consortium name="The Broad Institute Genome Sequencing Center for Infectious Disease"/>
            <person name="Wu L."/>
            <person name="Ma J."/>
        </authorList>
    </citation>
    <scope>NUCLEOTIDE SEQUENCE [LARGE SCALE GENOMIC DNA]</scope>
    <source>
        <strain evidence="3">JCM 15478</strain>
    </source>
</reference>